<keyword evidence="2" id="KW-0808">Transferase</keyword>
<gene>
    <name evidence="1" type="ORF">E6G98_13630</name>
    <name evidence="2" type="ORF">E6G99_04670</name>
</gene>
<evidence type="ECO:0000313" key="1">
    <source>
        <dbReference type="EMBL" id="TMJ07333.1"/>
    </source>
</evidence>
<dbReference type="PANTHER" id="PTHR34817:SF1">
    <property type="entry name" value="NUCLEOTIDYLTRANSFERASE"/>
    <property type="match status" value="1"/>
</dbReference>
<dbReference type="PANTHER" id="PTHR34817">
    <property type="entry name" value="NUCLEOTIDYLTRANSFERASE"/>
    <property type="match status" value="1"/>
</dbReference>
<name>A0A537LK15_9BACT</name>
<dbReference type="Proteomes" id="UP000318661">
    <property type="component" value="Unassembled WGS sequence"/>
</dbReference>
<dbReference type="AlphaFoldDB" id="A0A537LK15"/>
<dbReference type="EMBL" id="VBAJ01000110">
    <property type="protein sequence ID" value="TMJ08320.1"/>
    <property type="molecule type" value="Genomic_DNA"/>
</dbReference>
<sequence length="319" mass="35428">MRRGLDRLSRIPRADLPTRPETVGTEIDLYDVQRRVPYPLVFAAVSGPHLYGFPSKDSDYDLRAAHVLPANTVLGLAPPRETIELAATTAYGRVELVSHDVGKFFSLILKRNGYVLEQLYSPLVVRSSPEHAELKAIARRCITRGHADHYLGFAESQWRALESKGPQIKVLLHVFRVLLTGIHLMRTGDVEPNLPRLNQEFRLSYLDDLIAQKVAGGEDAVVGAARLEFFETEYLRLREVLADAAAISALPDTPGAVDELNDLLLRLRLQSLPGGQKDRRGSERSGGSKRIERLIANVSGEFAFLENIMKGLLGENSDT</sequence>
<comment type="caution">
    <text evidence="2">The sequence shown here is derived from an EMBL/GenBank/DDBJ whole genome shotgun (WGS) entry which is preliminary data.</text>
</comment>
<evidence type="ECO:0000313" key="4">
    <source>
        <dbReference type="Proteomes" id="UP000318661"/>
    </source>
</evidence>
<organism evidence="2 4">
    <name type="scientific">Candidatus Segetimicrobium genomatis</name>
    <dbReference type="NCBI Taxonomy" id="2569760"/>
    <lineage>
        <taxon>Bacteria</taxon>
        <taxon>Bacillati</taxon>
        <taxon>Candidatus Sysuimicrobiota</taxon>
        <taxon>Candidatus Sysuimicrobiia</taxon>
        <taxon>Candidatus Sysuimicrobiales</taxon>
        <taxon>Candidatus Segetimicrobiaceae</taxon>
        <taxon>Candidatus Segetimicrobium</taxon>
    </lineage>
</organism>
<dbReference type="Pfam" id="PF10127">
    <property type="entry name" value="RlaP"/>
    <property type="match status" value="1"/>
</dbReference>
<dbReference type="InterPro" id="IPR018775">
    <property type="entry name" value="RlaP"/>
</dbReference>
<evidence type="ECO:0000313" key="3">
    <source>
        <dbReference type="Proteomes" id="UP000315217"/>
    </source>
</evidence>
<dbReference type="Proteomes" id="UP000315217">
    <property type="component" value="Unassembled WGS sequence"/>
</dbReference>
<evidence type="ECO:0000313" key="2">
    <source>
        <dbReference type="EMBL" id="TMJ08320.1"/>
    </source>
</evidence>
<dbReference type="EMBL" id="VBAI01000272">
    <property type="protein sequence ID" value="TMJ07333.1"/>
    <property type="molecule type" value="Genomic_DNA"/>
</dbReference>
<proteinExistence type="predicted"/>
<dbReference type="GO" id="GO:0016740">
    <property type="term" value="F:transferase activity"/>
    <property type="evidence" value="ECO:0007669"/>
    <property type="project" value="UniProtKB-KW"/>
</dbReference>
<reference evidence="3 4" key="1">
    <citation type="journal article" date="2019" name="Nat. Microbiol.">
        <title>Mediterranean grassland soil C-N compound turnover is dependent on rainfall and depth, and is mediated by genomically divergent microorganisms.</title>
        <authorList>
            <person name="Diamond S."/>
            <person name="Andeer P.F."/>
            <person name="Li Z."/>
            <person name="Crits-Christoph A."/>
            <person name="Burstein D."/>
            <person name="Anantharaman K."/>
            <person name="Lane K.R."/>
            <person name="Thomas B.C."/>
            <person name="Pan C."/>
            <person name="Northen T.R."/>
            <person name="Banfield J.F."/>
        </authorList>
    </citation>
    <scope>NUCLEOTIDE SEQUENCE [LARGE SCALE GENOMIC DNA]</scope>
    <source>
        <strain evidence="1">NP_1</strain>
        <strain evidence="2">NP_2</strain>
    </source>
</reference>
<protein>
    <submittedName>
        <fullName evidence="2">Nucleotidyltransferase</fullName>
    </submittedName>
</protein>
<accession>A0A537LK15</accession>